<dbReference type="InterPro" id="IPR027434">
    <property type="entry name" value="Homing_endonucl"/>
</dbReference>
<proteinExistence type="inferred from homology"/>
<dbReference type="InterPro" id="IPR006141">
    <property type="entry name" value="Intein_N"/>
</dbReference>
<dbReference type="SMART" id="SM00486">
    <property type="entry name" value="POLBc"/>
    <property type="match status" value="1"/>
</dbReference>
<dbReference type="SMR" id="H3ZL75"/>
<dbReference type="Gene3D" id="3.30.342.10">
    <property type="entry name" value="DNA Polymerase, chain B, domain 1"/>
    <property type="match status" value="1"/>
</dbReference>
<dbReference type="EMBL" id="CP006670">
    <property type="protein sequence ID" value="EHR79278.1"/>
    <property type="molecule type" value="Genomic_DNA"/>
</dbReference>
<dbReference type="SUPFAM" id="SSF53098">
    <property type="entry name" value="Ribonuclease H-like"/>
    <property type="match status" value="1"/>
</dbReference>
<dbReference type="InterPro" id="IPR043502">
    <property type="entry name" value="DNA/RNA_pol_sf"/>
</dbReference>
<dbReference type="InterPro" id="IPR006172">
    <property type="entry name" value="DNA-dir_DNA_pol_B"/>
</dbReference>
<dbReference type="GO" id="GO:0003677">
    <property type="term" value="F:DNA binding"/>
    <property type="evidence" value="ECO:0007669"/>
    <property type="project" value="UniProtKB-KW"/>
</dbReference>
<evidence type="ECO:0000256" key="13">
    <source>
        <dbReference type="ARBA" id="ARBA00023000"/>
    </source>
</evidence>
<dbReference type="RefSeq" id="WP_004067109.1">
    <property type="nucleotide sequence ID" value="NC_022084.1"/>
</dbReference>
<evidence type="ECO:0000256" key="3">
    <source>
        <dbReference type="ARBA" id="ARBA00015749"/>
    </source>
</evidence>
<dbReference type="Gene3D" id="2.170.16.10">
    <property type="entry name" value="Hedgehog/Intein (Hint) domain"/>
    <property type="match status" value="2"/>
</dbReference>
<dbReference type="PANTHER" id="PTHR10322:SF23">
    <property type="entry name" value="DNA POLYMERASE DELTA CATALYTIC SUBUNIT"/>
    <property type="match status" value="1"/>
</dbReference>
<dbReference type="NCBIfam" id="TIGR01445">
    <property type="entry name" value="intein_Nterm"/>
    <property type="match status" value="2"/>
</dbReference>
<keyword evidence="11" id="KW-0068">Autocatalytic cleavage</keyword>
<keyword evidence="7" id="KW-0540">Nuclease</keyword>
<evidence type="ECO:0000256" key="15">
    <source>
        <dbReference type="ARBA" id="ARBA00049244"/>
    </source>
</evidence>
<dbReference type="Pfam" id="PF00136">
    <property type="entry name" value="DNA_pol_B"/>
    <property type="match status" value="2"/>
</dbReference>
<dbReference type="OrthoDB" id="323192at2157"/>
<dbReference type="InterPro" id="IPR004042">
    <property type="entry name" value="Intein_endonuc_central"/>
</dbReference>
<evidence type="ECO:0000256" key="6">
    <source>
        <dbReference type="ARBA" id="ARBA00022705"/>
    </source>
</evidence>
<dbReference type="Pfam" id="PF03104">
    <property type="entry name" value="DNA_pol_B_exo1"/>
    <property type="match status" value="1"/>
</dbReference>
<dbReference type="InterPro" id="IPR023211">
    <property type="entry name" value="DNA_pol_palm_dom_sf"/>
</dbReference>
<evidence type="ECO:0000256" key="10">
    <source>
        <dbReference type="ARBA" id="ARBA00022801"/>
    </source>
</evidence>
<dbReference type="PRINTS" id="PR00379">
    <property type="entry name" value="INTEIN"/>
</dbReference>
<dbReference type="STRING" id="523849.OCC_00932"/>
<evidence type="ECO:0000256" key="5">
    <source>
        <dbReference type="ARBA" id="ARBA00022695"/>
    </source>
</evidence>
<comment type="catalytic activity">
    <reaction evidence="15">
        <text>DNA(n) + a 2'-deoxyribonucleoside 5'-triphosphate = DNA(n+1) + diphosphate</text>
        <dbReference type="Rhea" id="RHEA:22508"/>
        <dbReference type="Rhea" id="RHEA-COMP:17339"/>
        <dbReference type="Rhea" id="RHEA-COMP:17340"/>
        <dbReference type="ChEBI" id="CHEBI:33019"/>
        <dbReference type="ChEBI" id="CHEBI:61560"/>
        <dbReference type="ChEBI" id="CHEBI:173112"/>
        <dbReference type="EC" id="2.7.7.7"/>
    </reaction>
</comment>
<dbReference type="PROSITE" id="PS50818">
    <property type="entry name" value="INTEIN_C_TER"/>
    <property type="match status" value="2"/>
</dbReference>
<dbReference type="GO" id="GO:0004519">
    <property type="term" value="F:endonuclease activity"/>
    <property type="evidence" value="ECO:0007669"/>
    <property type="project" value="UniProtKB-KW"/>
</dbReference>
<accession>H3ZL75</accession>
<dbReference type="InterPro" id="IPR006133">
    <property type="entry name" value="DNA-dir_DNA_pol_B_exonuc"/>
</dbReference>
<dbReference type="PaxDb" id="523849-OCC_00932"/>
<keyword evidence="10" id="KW-0378">Hydrolase</keyword>
<dbReference type="InterPro" id="IPR050240">
    <property type="entry name" value="DNA_pol_type-B"/>
</dbReference>
<dbReference type="InterPro" id="IPR004860">
    <property type="entry name" value="LAGLIDADG_dom"/>
</dbReference>
<evidence type="ECO:0000259" key="16">
    <source>
        <dbReference type="PROSITE" id="PS50819"/>
    </source>
</evidence>
<dbReference type="EC" id="2.7.7.7" evidence="2"/>
<dbReference type="Pfam" id="PF14528">
    <property type="entry name" value="LAGLIDADG_3"/>
    <property type="match status" value="2"/>
</dbReference>
<dbReference type="Gene3D" id="1.10.10.1010">
    <property type="entry name" value="Intein homing endonuclease, domain IV"/>
    <property type="match status" value="1"/>
</dbReference>
<evidence type="ECO:0000256" key="8">
    <source>
        <dbReference type="ARBA" id="ARBA00022737"/>
    </source>
</evidence>
<dbReference type="PROSITE" id="PS50817">
    <property type="entry name" value="INTEIN_N_TER"/>
    <property type="match status" value="2"/>
</dbReference>
<dbReference type="InterPro" id="IPR030934">
    <property type="entry name" value="Intein_C"/>
</dbReference>
<dbReference type="InterPro" id="IPR012337">
    <property type="entry name" value="RNaseH-like_sf"/>
</dbReference>
<dbReference type="FunFam" id="3.30.342.10:FF:000015">
    <property type="entry name" value="DNA polymerase"/>
    <property type="match status" value="1"/>
</dbReference>
<keyword evidence="12" id="KW-0239">DNA-directed DNA polymerase</keyword>
<dbReference type="SUPFAM" id="SSF55608">
    <property type="entry name" value="Homing endonucleases"/>
    <property type="match status" value="2"/>
</dbReference>
<protein>
    <recommendedName>
        <fullName evidence="3">DNA polymerase</fullName>
        <ecNumber evidence="2">2.7.7.7</ecNumber>
    </recommendedName>
</protein>
<dbReference type="Gene3D" id="1.10.132.60">
    <property type="entry name" value="DNA polymerase family B, C-terminal domain"/>
    <property type="match status" value="1"/>
</dbReference>
<dbReference type="PROSITE" id="PS50819">
    <property type="entry name" value="INTEIN_ENDONUCLEASE"/>
    <property type="match status" value="2"/>
</dbReference>
<keyword evidence="18" id="KW-1185">Reference proteome</keyword>
<evidence type="ECO:0000256" key="14">
    <source>
        <dbReference type="ARBA" id="ARBA00023125"/>
    </source>
</evidence>
<keyword evidence="14" id="KW-0238">DNA-binding</keyword>
<dbReference type="GO" id="GO:0006261">
    <property type="term" value="P:DNA-templated DNA replication"/>
    <property type="evidence" value="ECO:0007669"/>
    <property type="project" value="TreeGrafter"/>
</dbReference>
<dbReference type="Proteomes" id="UP000015502">
    <property type="component" value="Chromosome"/>
</dbReference>
<dbReference type="Gene3D" id="3.30.420.10">
    <property type="entry name" value="Ribonuclease H-like superfamily/Ribonuclease H"/>
    <property type="match status" value="1"/>
</dbReference>
<dbReference type="KEGG" id="tlt:OCC_00932"/>
<dbReference type="SUPFAM" id="SSF51294">
    <property type="entry name" value="Hedgehog/intein (Hint) domain"/>
    <property type="match status" value="2"/>
</dbReference>
<comment type="similarity">
    <text evidence="1">Belongs to the DNA polymerase type-B family.</text>
</comment>
<dbReference type="GeneID" id="16550440"/>
<dbReference type="InterPro" id="IPR042087">
    <property type="entry name" value="DNA_pol_B_thumb"/>
</dbReference>
<keyword evidence="5" id="KW-0548">Nucleotidyltransferase</keyword>
<dbReference type="Pfam" id="PF18714">
    <property type="entry name" value="PI-TkoII_IV"/>
    <property type="match status" value="1"/>
</dbReference>
<dbReference type="GO" id="GO:0000166">
    <property type="term" value="F:nucleotide binding"/>
    <property type="evidence" value="ECO:0007669"/>
    <property type="project" value="InterPro"/>
</dbReference>
<evidence type="ECO:0000313" key="18">
    <source>
        <dbReference type="Proteomes" id="UP000015502"/>
    </source>
</evidence>
<evidence type="ECO:0000256" key="4">
    <source>
        <dbReference type="ARBA" id="ARBA00022679"/>
    </source>
</evidence>
<dbReference type="InterPro" id="IPR041005">
    <property type="entry name" value="PI-TkoII_IV"/>
</dbReference>
<evidence type="ECO:0000256" key="1">
    <source>
        <dbReference type="ARBA" id="ARBA00005755"/>
    </source>
</evidence>
<dbReference type="SMART" id="SM00306">
    <property type="entry name" value="HintN"/>
    <property type="match status" value="2"/>
</dbReference>
<dbReference type="Pfam" id="PF14890">
    <property type="entry name" value="Intein_splicing"/>
    <property type="match status" value="1"/>
</dbReference>
<gene>
    <name evidence="17" type="ORF">OCC_00932</name>
</gene>
<keyword evidence="9 17" id="KW-0255">Endonuclease</keyword>
<dbReference type="NCBIfam" id="TIGR00592">
    <property type="entry name" value="pol2"/>
    <property type="match status" value="2"/>
</dbReference>
<dbReference type="GO" id="GO:0016787">
    <property type="term" value="F:hydrolase activity"/>
    <property type="evidence" value="ECO:0007669"/>
    <property type="project" value="UniProtKB-KW"/>
</dbReference>
<dbReference type="InterPro" id="IPR036397">
    <property type="entry name" value="RNaseH_sf"/>
</dbReference>
<dbReference type="GO" id="GO:0003887">
    <property type="term" value="F:DNA-directed DNA polymerase activity"/>
    <property type="evidence" value="ECO:0007669"/>
    <property type="project" value="UniProtKB-KW"/>
</dbReference>
<evidence type="ECO:0000256" key="12">
    <source>
        <dbReference type="ARBA" id="ARBA00022932"/>
    </source>
</evidence>
<name>H3ZL75_THELN</name>
<feature type="domain" description="DOD-type homing endonuclease" evidence="16">
    <location>
        <begin position="776"/>
        <end position="909"/>
    </location>
</feature>
<evidence type="ECO:0000313" key="17">
    <source>
        <dbReference type="EMBL" id="EHR79278.1"/>
    </source>
</evidence>
<dbReference type="PANTHER" id="PTHR10322">
    <property type="entry name" value="DNA POLYMERASE CATALYTIC SUBUNIT"/>
    <property type="match status" value="1"/>
</dbReference>
<dbReference type="Gene3D" id="1.10.8.1330">
    <property type="entry name" value="Intein homing endonuclease, domain III"/>
    <property type="match status" value="1"/>
</dbReference>
<sequence>MILDTDYITKDGKPIIRIFKKENGEFKIELDPHFQPYIYALLKDDSAIEEIKAIKGERHGKTVRVLDAVKVRKKFLGREVEVWKLIFEHPQDVPAMRGKIREHPAVVDIYEYDIPFAKRYLIDKGLIPMEGDEELKLLAFDIETFYHEGDEFGKGEIIMISYADEEEARVITWKNIDLPYVDVVSNEREMIKRFVQVVKEKDPDVIITYNGDNFDLPYLIKRAEKLGVRLVLGRDKEHPEPKIQRMGDSFAVEIKGRIHFDLFPVVRRTINLPTYTLEAVYEAVLGKTKSKLGAEEIAAIWETEESMKKLAQYSMEDARATYELGKEFFPMEAELAKLIGQSVWDVSRSSTGNLVEWYLLRVAYARNELAPNKPDEEEYKRRLRTTYLGGYVKEPEKGLWENIIYLDFRSLYPSIIVTHNVSPDTLEKEGCKNYDVAPIVGYRFCKDFPGFIPSILGDLIAMRQDIKKKMKSTIDPIEKKMLDYRQRAIKLLANSILPNEWLPIIENGEIKFVKIGEFINSYMEKQKENVKTVENTEVLEVNNLFAFSFNKKIKESEVKKVKALIRHKYKGKAYEIQLSSGRKINITAGHSLFTVRNGEIKEVSGDGIKEGDLIVAPKKIKLNEKGVSINIPELISDLSEEETADIVMTISAKGRKNFFKGMLRTLRWMFGEENRRIRTFNRYLFHLEKLGLIKLLPRGYEVTDWERLKKYKQLYEKLAGSVKYNGNKREYLVMFNEIKDFISYFPQKELEEWKIGTLNGFRTNCILKVDEDFGKLLGYYVSEGYAGAQKNKTGGISYSVKLYNEDPNVLESMKNVAEKFFGKVRVDRNCVSISKKMAYLVMKCLCGALAENKRIPSVILTSPEPVRWSFLEAYFTGDGDIHPSKRFRLSTKSELLANQLVFLLNSLGISSVKIGFDSGVYRVYINEDLQFPQTSREKNTYYSNLIPKEILRDVFGKEFQKNMTFKKFKELVDSGKLNREKAKLLEFFINGDIVLDRVKSVKEKDYEGYVYDLSVEDNENFLVGFGLLYAHNSYYGYMGYPKARWYSKECAESVTAWGRHYIEMTIREIEEKFGFKVLYADSVSGESEIIIRQNGKIRFVKIKDLFSKVDYSIGEKEYCILEGVEALTLDDDGKLVWKPVPYVMRHRANKRMFRIWLTNSWYIDVTEDHSLIGYLNTSKTKTAKKIGERLKEVKPFELGKAVKSLICPNAPLKDENTKTSEIAVKFWELVGLIVGDGNWGGDSRWAEYYLGLSTGKDAEEIKQKLLEPLKTYGVISNYYPKNEKGDFNILAKSLVKFMKRHFKDEKGRRKIPEFMYELPVTYIEAFLRGLFSADGTVTIRKGVPEIRLTNIDADFLREVRKLLWIVGISNSIFAETTPNRYNGVSTGTYSKHLRIKNKWRFAERIGFLIERKQKRLLEHLKSARVKRNTIDFGFDLVHVKKVEEIPYEGYVYDIEVEETHRFFANNILVHNTDGFYATIPGEKPELIKKKAKEFLNYINSKLPGLLELEYEGFYLRGFFVTKKRYAVIDEEGRITTRGLEVVRRDWSEIAKETQAKVLEAILKEGSVEKAVEVVRDVVEKIAKYRVPLEKLVIHEQITRDLKDYKAIGPHVAIAKRLAARGIKVKPGTIISYIVLKGSGKISDRVILLTEYDPRKHKYDPDYYIENQVLPAVLRILEAFGYRKEDLRYQSSKQTGLDAWLKR</sequence>
<evidence type="ECO:0000256" key="2">
    <source>
        <dbReference type="ARBA" id="ARBA00012417"/>
    </source>
</evidence>
<keyword evidence="6" id="KW-0235">DNA replication</keyword>
<dbReference type="FunFam" id="1.10.132.60:FF:000013">
    <property type="entry name" value="DNA polymerase Pol2"/>
    <property type="match status" value="1"/>
</dbReference>
<dbReference type="InterPro" id="IPR006142">
    <property type="entry name" value="INTEIN"/>
</dbReference>
<dbReference type="InterPro" id="IPR006134">
    <property type="entry name" value="DNA-dir_DNA_pol_B_multi_dom"/>
</dbReference>
<dbReference type="GO" id="GO:0016539">
    <property type="term" value="P:intein-mediated protein splicing"/>
    <property type="evidence" value="ECO:0007669"/>
    <property type="project" value="InterPro"/>
</dbReference>
<evidence type="ECO:0000256" key="7">
    <source>
        <dbReference type="ARBA" id="ARBA00022722"/>
    </source>
</evidence>
<reference evidence="17 18" key="1">
    <citation type="journal article" date="2012" name="J. Bacteriol.">
        <title>Genome sequence of the model hyperthermophilic archaeon Thermococcus litoralis NS-C.</title>
        <authorList>
            <person name="Gardner A.F."/>
            <person name="Kumar S."/>
            <person name="Perler F.B."/>
        </authorList>
    </citation>
    <scope>NUCLEOTIDE SEQUENCE [LARGE SCALE GENOMIC DNA]</scope>
    <source>
        <strain evidence="18">ATCC 51850 / DSM 5473 / JCM 8560 / NS-C</strain>
    </source>
</reference>
<keyword evidence="4" id="KW-0808">Transferase</keyword>
<dbReference type="CDD" id="cd05780">
    <property type="entry name" value="DNA_polB_Kod1_like_exo"/>
    <property type="match status" value="1"/>
</dbReference>
<dbReference type="HOGENOM" id="CLU_000203_6_4_2"/>
<dbReference type="SUPFAM" id="SSF56672">
    <property type="entry name" value="DNA/RNA polymerases"/>
    <property type="match status" value="2"/>
</dbReference>
<keyword evidence="13" id="KW-0651">Protein splicing</keyword>
<dbReference type="NCBIfam" id="TIGR01443">
    <property type="entry name" value="intein_Cterm"/>
    <property type="match status" value="2"/>
</dbReference>
<evidence type="ECO:0000256" key="9">
    <source>
        <dbReference type="ARBA" id="ARBA00022759"/>
    </source>
</evidence>
<dbReference type="CDD" id="cd00081">
    <property type="entry name" value="Hint"/>
    <property type="match status" value="3"/>
</dbReference>
<evidence type="ECO:0000256" key="11">
    <source>
        <dbReference type="ARBA" id="ARBA00022813"/>
    </source>
</evidence>
<dbReference type="InterPro" id="IPR036844">
    <property type="entry name" value="Hint_dom_sf"/>
</dbReference>
<dbReference type="SMART" id="SM00305">
    <property type="entry name" value="HintC"/>
    <property type="match status" value="2"/>
</dbReference>
<organism evidence="17 18">
    <name type="scientific">Thermococcus litoralis (strain ATCC 51850 / DSM 5473 / JCM 8560 / NS-C)</name>
    <dbReference type="NCBI Taxonomy" id="523849"/>
    <lineage>
        <taxon>Archaea</taxon>
        <taxon>Methanobacteriati</taxon>
        <taxon>Methanobacteriota</taxon>
        <taxon>Thermococci</taxon>
        <taxon>Thermococcales</taxon>
        <taxon>Thermococcaceae</taxon>
        <taxon>Thermococcus</taxon>
    </lineage>
</organism>
<feature type="domain" description="DOD-type homing endonuclease" evidence="16">
    <location>
        <begin position="1229"/>
        <end position="1368"/>
    </location>
</feature>
<dbReference type="Gene3D" id="3.10.28.10">
    <property type="entry name" value="Homing endonucleases"/>
    <property type="match status" value="2"/>
</dbReference>
<dbReference type="Gene3D" id="3.90.1600.10">
    <property type="entry name" value="Palm domain of DNA polymerase"/>
    <property type="match status" value="3"/>
</dbReference>
<dbReference type="InterPro" id="IPR003586">
    <property type="entry name" value="Hint_dom_C"/>
</dbReference>
<dbReference type="InterPro" id="IPR003587">
    <property type="entry name" value="Hint_dom_N"/>
</dbReference>
<keyword evidence="8" id="KW-0677">Repeat</keyword>